<evidence type="ECO:0000313" key="3">
    <source>
        <dbReference type="Proteomes" id="UP001595921"/>
    </source>
</evidence>
<comment type="caution">
    <text evidence="2">The sequence shown here is derived from an EMBL/GenBank/DDBJ whole genome shotgun (WGS) entry which is preliminary data.</text>
</comment>
<keyword evidence="3" id="KW-1185">Reference proteome</keyword>
<protein>
    <submittedName>
        <fullName evidence="2">Metal-dependent hydrolase</fullName>
    </submittedName>
</protein>
<sequence length="185" mass="19204">MMSPTHVATGLAVAAAVAAVDPALVTAAAAGGVLGGVFPDLDLFAGEHRKTLHFPVLGWIPVLVAVPLALVAPGPATVGLAVACLTAATHAASDVLGAGEELRPWERTNPNAVYCHACGRWLRARYVIRYDGAPEDLLLTVLLTAPALVVFEGPVRLVALGTIAVGVVYAAVRKRVVRYFEPIVD</sequence>
<accession>A0ABD5PDT5</accession>
<name>A0ABD5PDT5_9EURY</name>
<organism evidence="2 3">
    <name type="scientific">Halobium salinum</name>
    <dbReference type="NCBI Taxonomy" id="1364940"/>
    <lineage>
        <taxon>Archaea</taxon>
        <taxon>Methanobacteriati</taxon>
        <taxon>Methanobacteriota</taxon>
        <taxon>Stenosarchaea group</taxon>
        <taxon>Halobacteria</taxon>
        <taxon>Halobacteriales</taxon>
        <taxon>Haloferacaceae</taxon>
        <taxon>Halobium</taxon>
    </lineage>
</organism>
<keyword evidence="1" id="KW-1133">Transmembrane helix</keyword>
<gene>
    <name evidence="2" type="ORF">ACFO0N_11810</name>
</gene>
<reference evidence="2 3" key="1">
    <citation type="journal article" date="2019" name="Int. J. Syst. Evol. Microbiol.">
        <title>The Global Catalogue of Microorganisms (GCM) 10K type strain sequencing project: providing services to taxonomists for standard genome sequencing and annotation.</title>
        <authorList>
            <consortium name="The Broad Institute Genomics Platform"/>
            <consortium name="The Broad Institute Genome Sequencing Center for Infectious Disease"/>
            <person name="Wu L."/>
            <person name="Ma J."/>
        </authorList>
    </citation>
    <scope>NUCLEOTIDE SEQUENCE [LARGE SCALE GENOMIC DNA]</scope>
    <source>
        <strain evidence="2 3">CGMCC 1.12553</strain>
    </source>
</reference>
<feature type="transmembrane region" description="Helical" evidence="1">
    <location>
        <begin position="153"/>
        <end position="172"/>
    </location>
</feature>
<dbReference type="GO" id="GO:0016787">
    <property type="term" value="F:hydrolase activity"/>
    <property type="evidence" value="ECO:0007669"/>
    <property type="project" value="UniProtKB-KW"/>
</dbReference>
<proteinExistence type="predicted"/>
<dbReference type="RefSeq" id="WP_267623589.1">
    <property type="nucleotide sequence ID" value="NZ_JAODIW010000008.1"/>
</dbReference>
<evidence type="ECO:0000313" key="2">
    <source>
        <dbReference type="EMBL" id="MFC4358626.1"/>
    </source>
</evidence>
<keyword evidence="2" id="KW-0378">Hydrolase</keyword>
<dbReference type="EMBL" id="JBHSDS010000006">
    <property type="protein sequence ID" value="MFC4358626.1"/>
    <property type="molecule type" value="Genomic_DNA"/>
</dbReference>
<keyword evidence="1" id="KW-0812">Transmembrane</keyword>
<feature type="transmembrane region" description="Helical" evidence="1">
    <location>
        <begin position="51"/>
        <end position="71"/>
    </location>
</feature>
<dbReference type="AlphaFoldDB" id="A0ABD5PDT5"/>
<evidence type="ECO:0000256" key="1">
    <source>
        <dbReference type="SAM" id="Phobius"/>
    </source>
</evidence>
<dbReference type="Proteomes" id="UP001595921">
    <property type="component" value="Unassembled WGS sequence"/>
</dbReference>
<keyword evidence="1" id="KW-0472">Membrane</keyword>